<dbReference type="OrthoDB" id="9779761at2"/>
<feature type="chain" id="PRO_5003504940" evidence="1">
    <location>
        <begin position="31"/>
        <end position="163"/>
    </location>
</feature>
<name>G7W460_PAETH</name>
<dbReference type="AlphaFoldDB" id="G7W460"/>
<accession>G7W460</accession>
<dbReference type="eggNOG" id="ENOG50307J2">
    <property type="taxonomic scope" value="Bacteria"/>
</dbReference>
<evidence type="ECO:0000313" key="3">
    <source>
        <dbReference type="Proteomes" id="UP000005876"/>
    </source>
</evidence>
<sequence length="163" mass="17015">MSSQLVKKIALSSVTTALIFSVVSPFSAFADSTSVGSATYSESSNQSGIIPLAPNESDVNLNGDVTTQGKVSWSIKAIKAALKASASKIDNAIRTAIDWLPVSQSVKNNLTNVVKVDAIIKALDVVTDFSGSVEDALSQAIQYLGVPAWIADILARAVSAIFL</sequence>
<evidence type="ECO:0000256" key="1">
    <source>
        <dbReference type="SAM" id="SignalP"/>
    </source>
</evidence>
<keyword evidence="1" id="KW-0732">Signal</keyword>
<dbReference type="EMBL" id="CP003107">
    <property type="protein sequence ID" value="AET59300.1"/>
    <property type="molecule type" value="Genomic_DNA"/>
</dbReference>
<feature type="signal peptide" evidence="1">
    <location>
        <begin position="1"/>
        <end position="30"/>
    </location>
</feature>
<gene>
    <name evidence="2" type="ordered locus">HPL003_12725</name>
</gene>
<dbReference type="RefSeq" id="WP_014280028.1">
    <property type="nucleotide sequence ID" value="NC_016641.1"/>
</dbReference>
<dbReference type="KEGG" id="pta:HPL003_12725"/>
<reference key="2">
    <citation type="submission" date="2011-11" db="EMBL/GenBank/DDBJ databases">
        <authorList>
            <person name="Shin S.H."/>
            <person name="Kim S."/>
            <person name="Kim J.Y."/>
        </authorList>
    </citation>
    <scope>NUCLEOTIDE SEQUENCE</scope>
    <source>
        <strain>HPL-003</strain>
    </source>
</reference>
<organism evidence="2 3">
    <name type="scientific">Paenibacillus terrae (strain HPL-003)</name>
    <dbReference type="NCBI Taxonomy" id="985665"/>
    <lineage>
        <taxon>Bacteria</taxon>
        <taxon>Bacillati</taxon>
        <taxon>Bacillota</taxon>
        <taxon>Bacilli</taxon>
        <taxon>Bacillales</taxon>
        <taxon>Paenibacillaceae</taxon>
        <taxon>Paenibacillus</taxon>
    </lineage>
</organism>
<dbReference type="STRING" id="985665.HPL003_12725"/>
<protein>
    <submittedName>
        <fullName evidence="2">Uncharacterized protein</fullName>
    </submittedName>
</protein>
<reference evidence="2 3" key="3">
    <citation type="journal article" date="2012" name="J. Bacteriol.">
        <title>Genome Sequence of Paenibacillus terrae HPL-003, a Xylanase-Producing Bacterium Isolated from Soil Found in Forest Residue.</title>
        <authorList>
            <person name="Shin S.H."/>
            <person name="Kim S."/>
            <person name="Kim J.Y."/>
            <person name="Song H.Y."/>
            <person name="Cho S.J."/>
            <person name="Kim D.R."/>
            <person name="Lee K.I."/>
            <person name="Lim H.K."/>
            <person name="Park N.J."/>
            <person name="Hwang I.T."/>
            <person name="Yang K.S."/>
        </authorList>
    </citation>
    <scope>NUCLEOTIDE SEQUENCE [LARGE SCALE GENOMIC DNA]</scope>
    <source>
        <strain evidence="2 3">HPL-003</strain>
    </source>
</reference>
<dbReference type="HOGENOM" id="CLU_1668320_0_0_9"/>
<proteinExistence type="predicted"/>
<reference evidence="3" key="1">
    <citation type="submission" date="2011-11" db="EMBL/GenBank/DDBJ databases">
        <title>Complete sequence of Paenibacillus terrae HPL-003.</title>
        <authorList>
            <person name="Shin S.H."/>
            <person name="Kim S."/>
            <person name="Kim J.Y."/>
        </authorList>
    </citation>
    <scope>NUCLEOTIDE SEQUENCE [LARGE SCALE GENOMIC DNA]</scope>
    <source>
        <strain evidence="3">HPL-003</strain>
    </source>
</reference>
<dbReference type="Proteomes" id="UP000005876">
    <property type="component" value="Chromosome"/>
</dbReference>
<evidence type="ECO:0000313" key="2">
    <source>
        <dbReference type="EMBL" id="AET59300.1"/>
    </source>
</evidence>